<comment type="caution">
    <text evidence="1">The sequence shown here is derived from an EMBL/GenBank/DDBJ whole genome shotgun (WGS) entry which is preliminary data.</text>
</comment>
<name>A0A8X6NGY0_NEPPI</name>
<dbReference type="Proteomes" id="UP000887013">
    <property type="component" value="Unassembled WGS sequence"/>
</dbReference>
<sequence length="94" mass="10794">MTSPFSWLQPVRSDLNVTPIEGYLASKLSSILLLAKFNFGFLIKASCSTFYFKSFIKCSKFKITQMELPVSIVKIVEIFCVLYQRNEILISLEE</sequence>
<evidence type="ECO:0000313" key="1">
    <source>
        <dbReference type="EMBL" id="GFT12857.1"/>
    </source>
</evidence>
<evidence type="ECO:0000313" key="2">
    <source>
        <dbReference type="Proteomes" id="UP000887013"/>
    </source>
</evidence>
<keyword evidence="2" id="KW-1185">Reference proteome</keyword>
<reference evidence="1" key="1">
    <citation type="submission" date="2020-08" db="EMBL/GenBank/DDBJ databases">
        <title>Multicomponent nature underlies the extraordinary mechanical properties of spider dragline silk.</title>
        <authorList>
            <person name="Kono N."/>
            <person name="Nakamura H."/>
            <person name="Mori M."/>
            <person name="Yoshida Y."/>
            <person name="Ohtoshi R."/>
            <person name="Malay A.D."/>
            <person name="Moran D.A.P."/>
            <person name="Tomita M."/>
            <person name="Numata K."/>
            <person name="Arakawa K."/>
        </authorList>
    </citation>
    <scope>NUCLEOTIDE SEQUENCE</scope>
</reference>
<dbReference type="AlphaFoldDB" id="A0A8X6NGY0"/>
<accession>A0A8X6NGY0</accession>
<gene>
    <name evidence="1" type="ORF">NPIL_576211</name>
</gene>
<organism evidence="1 2">
    <name type="scientific">Nephila pilipes</name>
    <name type="common">Giant wood spider</name>
    <name type="synonym">Nephila maculata</name>
    <dbReference type="NCBI Taxonomy" id="299642"/>
    <lineage>
        <taxon>Eukaryota</taxon>
        <taxon>Metazoa</taxon>
        <taxon>Ecdysozoa</taxon>
        <taxon>Arthropoda</taxon>
        <taxon>Chelicerata</taxon>
        <taxon>Arachnida</taxon>
        <taxon>Araneae</taxon>
        <taxon>Araneomorphae</taxon>
        <taxon>Entelegynae</taxon>
        <taxon>Araneoidea</taxon>
        <taxon>Nephilidae</taxon>
        <taxon>Nephila</taxon>
    </lineage>
</organism>
<dbReference type="EMBL" id="BMAW01057793">
    <property type="protein sequence ID" value="GFT12857.1"/>
    <property type="molecule type" value="Genomic_DNA"/>
</dbReference>
<proteinExistence type="predicted"/>
<protein>
    <submittedName>
        <fullName evidence="1">Uncharacterized protein</fullName>
    </submittedName>
</protein>